<evidence type="ECO:0000313" key="1">
    <source>
        <dbReference type="EMBL" id="BDY31949.1"/>
    </source>
</evidence>
<organism evidence="1 2">
    <name type="scientific">Mycolicibacterium mageritense</name>
    <name type="common">Mycobacterium mageritense</name>
    <dbReference type="NCBI Taxonomy" id="53462"/>
    <lineage>
        <taxon>Bacteria</taxon>
        <taxon>Bacillati</taxon>
        <taxon>Actinomycetota</taxon>
        <taxon>Actinomycetes</taxon>
        <taxon>Mycobacteriales</taxon>
        <taxon>Mycobacteriaceae</taxon>
        <taxon>Mycolicibacterium</taxon>
    </lineage>
</organism>
<dbReference type="EMBL" id="AP027452">
    <property type="protein sequence ID" value="BDY31949.1"/>
    <property type="molecule type" value="Genomic_DNA"/>
</dbReference>
<proteinExistence type="predicted"/>
<protein>
    <recommendedName>
        <fullName evidence="3">Secreted protein</fullName>
    </recommendedName>
</protein>
<reference evidence="1" key="1">
    <citation type="submission" date="2023-03" db="EMBL/GenBank/DDBJ databases">
        <title>Draft genome sequence of a Mycolicibacterium mageritense strain H4_3_1 isolated from a hybrid biological-inorganic system reactor.</title>
        <authorList>
            <person name="Feng X."/>
            <person name="Kazama D."/>
            <person name="Sato K."/>
            <person name="Kobayashi H."/>
        </authorList>
    </citation>
    <scope>NUCLEOTIDE SEQUENCE</scope>
    <source>
        <strain evidence="1">H4_3_1</strain>
    </source>
</reference>
<accession>A0AAI8TZM3</accession>
<gene>
    <name evidence="1" type="ORF">hbim_05907</name>
</gene>
<sequence>MSGHIRIGASILKRSAAVVASTSLCGASVMLLAPTANTDPIPLVPLSNGLVIGCVPWDHGTRVHCVAFPWGCPRVHGDYVVDALHTMIRGHQDEYPFRCVNDGQAATWNIDTDPNSTFTFGVQACRKKDFEGDWCTRYADVTYTPPQPITCPAGSPTPTVSAGETCAPKPATILTPIEGPTLDLPPR</sequence>
<evidence type="ECO:0008006" key="3">
    <source>
        <dbReference type="Google" id="ProtNLM"/>
    </source>
</evidence>
<evidence type="ECO:0000313" key="2">
    <source>
        <dbReference type="Proteomes" id="UP001241092"/>
    </source>
</evidence>
<dbReference type="AlphaFoldDB" id="A0AAI8TZM3"/>
<dbReference type="RefSeq" id="WP_286212093.1">
    <property type="nucleotide sequence ID" value="NZ_AP027452.1"/>
</dbReference>
<name>A0AAI8TZM3_MYCME</name>
<dbReference type="Proteomes" id="UP001241092">
    <property type="component" value="Chromosome"/>
</dbReference>